<dbReference type="Proteomes" id="UP000620124">
    <property type="component" value="Unassembled WGS sequence"/>
</dbReference>
<gene>
    <name evidence="2" type="ORF">MVEN_02566800</name>
</gene>
<dbReference type="OrthoDB" id="3010994at2759"/>
<proteinExistence type="predicted"/>
<keyword evidence="3" id="KW-1185">Reference proteome</keyword>
<accession>A0A8H6WUD4</accession>
<dbReference type="EMBL" id="JACAZI010000037">
    <property type="protein sequence ID" value="KAF7328269.1"/>
    <property type="molecule type" value="Genomic_DNA"/>
</dbReference>
<comment type="caution">
    <text evidence="2">The sequence shown here is derived from an EMBL/GenBank/DDBJ whole genome shotgun (WGS) entry which is preliminary data.</text>
</comment>
<evidence type="ECO:0000313" key="2">
    <source>
        <dbReference type="EMBL" id="KAF7328269.1"/>
    </source>
</evidence>
<reference evidence="2" key="1">
    <citation type="submission" date="2020-05" db="EMBL/GenBank/DDBJ databases">
        <title>Mycena genomes resolve the evolution of fungal bioluminescence.</title>
        <authorList>
            <person name="Tsai I.J."/>
        </authorList>
    </citation>
    <scope>NUCLEOTIDE SEQUENCE</scope>
    <source>
        <strain evidence="2">CCC161011</strain>
    </source>
</reference>
<organism evidence="2 3">
    <name type="scientific">Mycena venus</name>
    <dbReference type="NCBI Taxonomy" id="2733690"/>
    <lineage>
        <taxon>Eukaryota</taxon>
        <taxon>Fungi</taxon>
        <taxon>Dikarya</taxon>
        <taxon>Basidiomycota</taxon>
        <taxon>Agaricomycotina</taxon>
        <taxon>Agaricomycetes</taxon>
        <taxon>Agaricomycetidae</taxon>
        <taxon>Agaricales</taxon>
        <taxon>Marasmiineae</taxon>
        <taxon>Mycenaceae</taxon>
        <taxon>Mycena</taxon>
    </lineage>
</organism>
<name>A0A8H6WUD4_9AGAR</name>
<evidence type="ECO:0000313" key="3">
    <source>
        <dbReference type="Proteomes" id="UP000620124"/>
    </source>
</evidence>
<dbReference type="AlphaFoldDB" id="A0A8H6WUD4"/>
<protein>
    <submittedName>
        <fullName evidence="2">Dimer-Tnp-hAT domain-containing protein</fullName>
    </submittedName>
</protein>
<evidence type="ECO:0000256" key="1">
    <source>
        <dbReference type="SAM" id="MobiDB-lite"/>
    </source>
</evidence>
<feature type="region of interest" description="Disordered" evidence="1">
    <location>
        <begin position="1"/>
        <end position="25"/>
    </location>
</feature>
<sequence>MAPPPETKPKVRRNRNPSSKLVDDNNGEALSAVHQQVLVAKPVLDMIKKIARLSTLLPETVPEAADTDDIHRIITTVHGIEETVAGTLNRCFDLLFAEDCRDVEGCLKNIRRGGGRNGMCGRLPSIDPLGVCRRAPASGSGGA</sequence>